<comment type="caution">
    <text evidence="1">The sequence shown here is derived from an EMBL/GenBank/DDBJ whole genome shotgun (WGS) entry which is preliminary data.</text>
</comment>
<dbReference type="InterPro" id="IPR025317">
    <property type="entry name" value="DUF4222"/>
</dbReference>
<evidence type="ECO:0000313" key="1">
    <source>
        <dbReference type="EMBL" id="PBN68579.1"/>
    </source>
</evidence>
<evidence type="ECO:0008006" key="3">
    <source>
        <dbReference type="Google" id="ProtNLM"/>
    </source>
</evidence>
<protein>
    <recommendedName>
        <fullName evidence="3">DUF4222 domain-containing protein</fullName>
    </recommendedName>
</protein>
<name>A0AAP8AMR3_ECOLX</name>
<gene>
    <name evidence="1" type="ORF">ABE91_026385</name>
</gene>
<evidence type="ECO:0000313" key="2">
    <source>
        <dbReference type="Proteomes" id="UP000036331"/>
    </source>
</evidence>
<dbReference type="EMBL" id="LDXE02000007">
    <property type="protein sequence ID" value="PBN68579.1"/>
    <property type="molecule type" value="Genomic_DNA"/>
</dbReference>
<reference evidence="1 2" key="1">
    <citation type="journal article" date="2015" name="Genome Announc.">
        <title>Draft Genome Sequences of Human-Pathogenic Escherichia coli O26:H11 Strains Carrying the stx2 Gene Only and Circulating in France.</title>
        <authorList>
            <person name="Delannoy S."/>
            <person name="Mariani-Kurkdjian P."/>
            <person name="Bonacorsi S."/>
            <person name="Liguori S."/>
            <person name="Ison S.A."/>
            <person name="Fach P."/>
        </authorList>
    </citation>
    <scope>NUCLEOTIDE SEQUENCE [LARGE SCALE GENOMIC DNA]</scope>
    <source>
        <strain evidence="1 2">34870</strain>
    </source>
</reference>
<sequence length="61" mass="7261">MSNVSFFPEISQKYRDDHGARIVVTEVKETCVVFMREGYPYPCMRPLSNFIWKFKKIVNDL</sequence>
<dbReference type="RefSeq" id="WP_032321872.1">
    <property type="nucleotide sequence ID" value="NZ_BGAX01000077.1"/>
</dbReference>
<dbReference type="Proteomes" id="UP000036331">
    <property type="component" value="Unassembled WGS sequence"/>
</dbReference>
<accession>A0AAP8AMR3</accession>
<dbReference type="Pfam" id="PF13973">
    <property type="entry name" value="DUF4222"/>
    <property type="match status" value="1"/>
</dbReference>
<proteinExistence type="predicted"/>
<organism evidence="1 2">
    <name type="scientific">Escherichia coli</name>
    <dbReference type="NCBI Taxonomy" id="562"/>
    <lineage>
        <taxon>Bacteria</taxon>
        <taxon>Pseudomonadati</taxon>
        <taxon>Pseudomonadota</taxon>
        <taxon>Gammaproteobacteria</taxon>
        <taxon>Enterobacterales</taxon>
        <taxon>Enterobacteriaceae</taxon>
        <taxon>Escherichia</taxon>
    </lineage>
</organism>
<dbReference type="AlphaFoldDB" id="A0AAP8AMR3"/>